<reference evidence="1" key="1">
    <citation type="submission" date="2023-01" db="EMBL/GenBank/DDBJ databases">
        <title>Colletotrichum chrysophilum M932 genome sequence.</title>
        <authorList>
            <person name="Baroncelli R."/>
        </authorList>
    </citation>
    <scope>NUCLEOTIDE SEQUENCE</scope>
    <source>
        <strain evidence="1">M932</strain>
    </source>
</reference>
<evidence type="ECO:0000313" key="2">
    <source>
        <dbReference type="Proteomes" id="UP001243330"/>
    </source>
</evidence>
<dbReference type="EMBL" id="JAQOWY010000261">
    <property type="protein sequence ID" value="KAK1845734.1"/>
    <property type="molecule type" value="Genomic_DNA"/>
</dbReference>
<comment type="caution">
    <text evidence="1">The sequence shown here is derived from an EMBL/GenBank/DDBJ whole genome shotgun (WGS) entry which is preliminary data.</text>
</comment>
<protein>
    <submittedName>
        <fullName evidence="1">Uncharacterized protein</fullName>
    </submittedName>
</protein>
<dbReference type="Proteomes" id="UP001243330">
    <property type="component" value="Unassembled WGS sequence"/>
</dbReference>
<organism evidence="1 2">
    <name type="scientific">Colletotrichum chrysophilum</name>
    <dbReference type="NCBI Taxonomy" id="1836956"/>
    <lineage>
        <taxon>Eukaryota</taxon>
        <taxon>Fungi</taxon>
        <taxon>Dikarya</taxon>
        <taxon>Ascomycota</taxon>
        <taxon>Pezizomycotina</taxon>
        <taxon>Sordariomycetes</taxon>
        <taxon>Hypocreomycetidae</taxon>
        <taxon>Glomerellales</taxon>
        <taxon>Glomerellaceae</taxon>
        <taxon>Colletotrichum</taxon>
        <taxon>Colletotrichum gloeosporioides species complex</taxon>
    </lineage>
</organism>
<gene>
    <name evidence="1" type="ORF">CCHR01_11644</name>
</gene>
<accession>A0AAD9AHL4</accession>
<evidence type="ECO:0000313" key="1">
    <source>
        <dbReference type="EMBL" id="KAK1845734.1"/>
    </source>
</evidence>
<dbReference type="AlphaFoldDB" id="A0AAD9AHL4"/>
<keyword evidence="2" id="KW-1185">Reference proteome</keyword>
<sequence>MWSEGPHQIDPGSWVRRSFRAAFAQASLRPCVLPWRDDGFCHSPMAAAFTPFEGLTQGRNQSRNGGTFEPARRCASVSTASLLLNAIHSLRAIRAFISRPPHREVAAVQARPAADREERAEPLDRHGHGHCYPPCLLCWRELWMRPIQVNDCVAPKDHDAGRGTNFLQTTSLEGNMNRGCG</sequence>
<name>A0AAD9AHL4_9PEZI</name>
<proteinExistence type="predicted"/>